<dbReference type="GO" id="GO:0005525">
    <property type="term" value="F:GTP binding"/>
    <property type="evidence" value="ECO:0007669"/>
    <property type="project" value="UniProtKB-KW"/>
</dbReference>
<dbReference type="PROSITE" id="PS51417">
    <property type="entry name" value="ARF"/>
    <property type="match status" value="1"/>
</dbReference>
<reference evidence="9" key="1">
    <citation type="submission" date="2021-04" db="EMBL/GenBank/DDBJ databases">
        <authorList>
            <consortium name="Wellcome Sanger Institute Data Sharing"/>
        </authorList>
    </citation>
    <scope>NUCLEOTIDE SEQUENCE [LARGE SCALE GENOMIC DNA]</scope>
</reference>
<dbReference type="Pfam" id="PF00071">
    <property type="entry name" value="Ras"/>
    <property type="match status" value="1"/>
</dbReference>
<protein>
    <submittedName>
        <fullName evidence="9">Calcium release activated channel regulator 2A</fullName>
    </submittedName>
</protein>
<dbReference type="InterPro" id="IPR005225">
    <property type="entry name" value="Small_GTP-bd"/>
</dbReference>
<dbReference type="SMART" id="SM00177">
    <property type="entry name" value="ARF"/>
    <property type="match status" value="1"/>
</dbReference>
<dbReference type="Gene3D" id="3.40.50.300">
    <property type="entry name" value="P-loop containing nucleotide triphosphate hydrolases"/>
    <property type="match status" value="1"/>
</dbReference>
<dbReference type="InterPro" id="IPR001806">
    <property type="entry name" value="Small_GTPase"/>
</dbReference>
<dbReference type="SMART" id="SM00175">
    <property type="entry name" value="RAB"/>
    <property type="match status" value="1"/>
</dbReference>
<feature type="region of interest" description="Disordered" evidence="7">
    <location>
        <begin position="1"/>
        <end position="22"/>
    </location>
</feature>
<dbReference type="GeneTree" id="ENSGT00440000033504"/>
<evidence type="ECO:0000256" key="7">
    <source>
        <dbReference type="SAM" id="MobiDB-lite"/>
    </source>
</evidence>
<dbReference type="Proteomes" id="UP000472265">
    <property type="component" value="Chromosome 8"/>
</dbReference>
<dbReference type="SUPFAM" id="SSF52540">
    <property type="entry name" value="P-loop containing nucleoside triphosphate hydrolases"/>
    <property type="match status" value="1"/>
</dbReference>
<dbReference type="PROSITE" id="PS51419">
    <property type="entry name" value="RAB"/>
    <property type="match status" value="1"/>
</dbReference>
<evidence type="ECO:0000256" key="5">
    <source>
        <dbReference type="ARBA" id="ARBA00023288"/>
    </source>
</evidence>
<reference evidence="9" key="2">
    <citation type="submission" date="2025-08" db="UniProtKB">
        <authorList>
            <consortium name="Ensembl"/>
        </authorList>
    </citation>
    <scope>IDENTIFICATION</scope>
</reference>
<evidence type="ECO:0000259" key="8">
    <source>
        <dbReference type="PROSITE" id="PS50222"/>
    </source>
</evidence>
<dbReference type="InterPro" id="IPR050227">
    <property type="entry name" value="Rab"/>
</dbReference>
<dbReference type="CDD" id="cd00051">
    <property type="entry name" value="EFh"/>
    <property type="match status" value="1"/>
</dbReference>
<dbReference type="Ensembl" id="ENSSAUT00010069558.1">
    <property type="protein sequence ID" value="ENSSAUP00010066424.1"/>
    <property type="gene ID" value="ENSSAUG00010026488.1"/>
</dbReference>
<keyword evidence="4" id="KW-0342">GTP-binding</keyword>
<dbReference type="Gene3D" id="1.10.238.10">
    <property type="entry name" value="EF-hand"/>
    <property type="match status" value="1"/>
</dbReference>
<evidence type="ECO:0000256" key="1">
    <source>
        <dbReference type="ARBA" id="ARBA00022723"/>
    </source>
</evidence>
<dbReference type="PRINTS" id="PR00449">
    <property type="entry name" value="RASTRNSFRMNG"/>
</dbReference>
<proteinExistence type="predicted"/>
<feature type="compositionally biased region" description="Basic and acidic residues" evidence="7">
    <location>
        <begin position="449"/>
        <end position="458"/>
    </location>
</feature>
<dbReference type="PANTHER" id="PTHR47977">
    <property type="entry name" value="RAS-RELATED PROTEIN RAB"/>
    <property type="match status" value="1"/>
</dbReference>
<dbReference type="SMART" id="SM00173">
    <property type="entry name" value="RAS"/>
    <property type="match status" value="1"/>
</dbReference>
<dbReference type="GO" id="GO:0005509">
    <property type="term" value="F:calcium ion binding"/>
    <property type="evidence" value="ECO:0007669"/>
    <property type="project" value="InterPro"/>
</dbReference>
<dbReference type="SMART" id="SM00054">
    <property type="entry name" value="EFh"/>
    <property type="match status" value="2"/>
</dbReference>
<reference evidence="9" key="3">
    <citation type="submission" date="2025-09" db="UniProtKB">
        <authorList>
            <consortium name="Ensembl"/>
        </authorList>
    </citation>
    <scope>IDENTIFICATION</scope>
</reference>
<feature type="domain" description="EF-hand" evidence="8">
    <location>
        <begin position="60"/>
        <end position="95"/>
    </location>
</feature>
<keyword evidence="3" id="KW-0106">Calcium</keyword>
<name>A0A671YXX3_SPAAU</name>
<dbReference type="NCBIfam" id="TIGR00231">
    <property type="entry name" value="small_GTP"/>
    <property type="match status" value="1"/>
</dbReference>
<dbReference type="SUPFAM" id="SSF47473">
    <property type="entry name" value="EF-hand"/>
    <property type="match status" value="1"/>
</dbReference>
<dbReference type="Pfam" id="PF13499">
    <property type="entry name" value="EF-hand_7"/>
    <property type="match status" value="1"/>
</dbReference>
<evidence type="ECO:0000256" key="4">
    <source>
        <dbReference type="ARBA" id="ARBA00023134"/>
    </source>
</evidence>
<keyword evidence="6" id="KW-0175">Coiled coil</keyword>
<dbReference type="PROSITE" id="PS50222">
    <property type="entry name" value="EF_HAND_2"/>
    <property type="match status" value="1"/>
</dbReference>
<dbReference type="InterPro" id="IPR011992">
    <property type="entry name" value="EF-hand-dom_pair"/>
</dbReference>
<dbReference type="CDD" id="cd00154">
    <property type="entry name" value="Rab"/>
    <property type="match status" value="1"/>
</dbReference>
<dbReference type="FunFam" id="3.40.50.300:FF:001129">
    <property type="entry name" value="ras-related protein Rab-44 isoform X2"/>
    <property type="match status" value="1"/>
</dbReference>
<feature type="region of interest" description="Disordered" evidence="7">
    <location>
        <begin position="442"/>
        <end position="479"/>
    </location>
</feature>
<organism evidence="9 10">
    <name type="scientific">Sparus aurata</name>
    <name type="common">Gilthead sea bream</name>
    <dbReference type="NCBI Taxonomy" id="8175"/>
    <lineage>
        <taxon>Eukaryota</taxon>
        <taxon>Metazoa</taxon>
        <taxon>Chordata</taxon>
        <taxon>Craniata</taxon>
        <taxon>Vertebrata</taxon>
        <taxon>Euteleostomi</taxon>
        <taxon>Actinopterygii</taxon>
        <taxon>Neopterygii</taxon>
        <taxon>Teleostei</taxon>
        <taxon>Neoteleostei</taxon>
        <taxon>Acanthomorphata</taxon>
        <taxon>Eupercaria</taxon>
        <taxon>Spariformes</taxon>
        <taxon>Sparidae</taxon>
        <taxon>Sparus</taxon>
    </lineage>
</organism>
<sequence>MAAFTAPQGESVEAGARENGDMGQNSILEKTHEFFQMCDIENKGFISRRDMQRLNDGLPLSAEELENVFDTLDSDGNGFLTLDEFSSGFSEFLCGQKISVKEGMEEKIPAEVLYQSQWEESMARGDEDDEEKHFSMLMESLGANSVFEDRAEVRSLWAQLRRDEPQLLSNFEDFLARVTAQILEANQEKRDMESALKRKAATHDDEIQRLYEEMELQIKNEKDRIVLQDYERFLSRSQDMELQLSSKEKELEKLFQKQRRLEHQCKELHSEQHETKVENVKLKQTNDELMRELENTSQELILAQEQLSALQDQSTRLHEEKEMEIYRVTEGLNRERASLLKQLDLLRYGSDLMKNYHNDEEELTTSSVGQNLTNGSCRASCTAEKRGHLQRIISIEEDHLPHLLRDDCQVQTPLRECREAEDASDNEENIDLVMSDIYPHESSAAQQHISKETVEKRVTPTSPRGQPVGKETSGPSPPDRLFKIVLVGNSSVGKTCLLRRFCDDSFHPGTSATVGVDYSVKTITVDNSQVALQMWDTAGQERYRSITKQFFRKADGVVVMYDITAQQSFTAVRQWLTSVKESAGEDIPVMLLGNKTDKEMERQVQKGVGERLAKDCQMTFYECSACSGHNVVESMVHLARLLKEQEDREKEKTVQLVSVTSDKKRSCC</sequence>
<feature type="coiled-coil region" evidence="6">
    <location>
        <begin position="175"/>
        <end position="320"/>
    </location>
</feature>
<evidence type="ECO:0000256" key="2">
    <source>
        <dbReference type="ARBA" id="ARBA00022741"/>
    </source>
</evidence>
<dbReference type="InterPro" id="IPR027417">
    <property type="entry name" value="P-loop_NTPase"/>
</dbReference>
<keyword evidence="1" id="KW-0479">Metal-binding</keyword>
<keyword evidence="10" id="KW-1185">Reference proteome</keyword>
<accession>A0A671YXX3</accession>
<dbReference type="PROSITE" id="PS51420">
    <property type="entry name" value="RHO"/>
    <property type="match status" value="1"/>
</dbReference>
<dbReference type="GO" id="GO:0003924">
    <property type="term" value="F:GTPase activity"/>
    <property type="evidence" value="ECO:0007669"/>
    <property type="project" value="InterPro"/>
</dbReference>
<dbReference type="AlphaFoldDB" id="A0A671YXX3"/>
<evidence type="ECO:0000313" key="10">
    <source>
        <dbReference type="Proteomes" id="UP000472265"/>
    </source>
</evidence>
<dbReference type="InterPro" id="IPR002048">
    <property type="entry name" value="EF_hand_dom"/>
</dbReference>
<dbReference type="InterPro" id="IPR018247">
    <property type="entry name" value="EF_Hand_1_Ca_BS"/>
</dbReference>
<evidence type="ECO:0000256" key="6">
    <source>
        <dbReference type="SAM" id="Coils"/>
    </source>
</evidence>
<dbReference type="SMART" id="SM00174">
    <property type="entry name" value="RHO"/>
    <property type="match status" value="1"/>
</dbReference>
<dbReference type="PROSITE" id="PS51421">
    <property type="entry name" value="RAS"/>
    <property type="match status" value="1"/>
</dbReference>
<keyword evidence="5" id="KW-0449">Lipoprotein</keyword>
<dbReference type="PROSITE" id="PS00018">
    <property type="entry name" value="EF_HAND_1"/>
    <property type="match status" value="1"/>
</dbReference>
<keyword evidence="2" id="KW-0547">Nucleotide-binding</keyword>
<gene>
    <name evidence="9" type="primary">CRACR2A</name>
</gene>
<dbReference type="SMART" id="SM00176">
    <property type="entry name" value="RAN"/>
    <property type="match status" value="1"/>
</dbReference>
<evidence type="ECO:0000313" key="9">
    <source>
        <dbReference type="Ensembl" id="ENSSAUP00010066424.1"/>
    </source>
</evidence>
<evidence type="ECO:0000256" key="3">
    <source>
        <dbReference type="ARBA" id="ARBA00022837"/>
    </source>
</evidence>